<dbReference type="GO" id="GO:0000932">
    <property type="term" value="C:P-body"/>
    <property type="evidence" value="ECO:0007669"/>
    <property type="project" value="TreeGrafter"/>
</dbReference>
<dbReference type="PANTHER" id="PTHR13162:SF8">
    <property type="entry name" value="CCR4-NOT TRANSCRIPTION COMPLEX SUBUNIT 1"/>
    <property type="match status" value="1"/>
</dbReference>
<comment type="caution">
    <text evidence="4">The sequence shown here is derived from an EMBL/GenBank/DDBJ whole genome shotgun (WGS) entry which is preliminary data.</text>
</comment>
<dbReference type="Pfam" id="PF12842">
    <property type="entry name" value="DUF3819"/>
    <property type="match status" value="1"/>
</dbReference>
<evidence type="ECO:0000259" key="2">
    <source>
        <dbReference type="Pfam" id="PF12842"/>
    </source>
</evidence>
<dbReference type="Proteomes" id="UP000268093">
    <property type="component" value="Unassembled WGS sequence"/>
</dbReference>
<evidence type="ECO:0000313" key="5">
    <source>
        <dbReference type="Proteomes" id="UP000268093"/>
    </source>
</evidence>
<feature type="domain" description="CCR4-NOT transcription complex subunit 1" evidence="2">
    <location>
        <begin position="120"/>
        <end position="201"/>
    </location>
</feature>
<evidence type="ECO:0000259" key="1">
    <source>
        <dbReference type="Pfam" id="PF04054"/>
    </source>
</evidence>
<protein>
    <submittedName>
        <fullName evidence="4">CCR4-Not complex component, Not1-domain-containing protein</fullName>
    </submittedName>
</protein>
<gene>
    <name evidence="4" type="ORF">BC936DRAFT_141915</name>
</gene>
<dbReference type="OrthoDB" id="1933107at2759"/>
<dbReference type="CDD" id="cd20710">
    <property type="entry name" value="NOT1_connector"/>
    <property type="match status" value="1"/>
</dbReference>
<dbReference type="Pfam" id="PF04054">
    <property type="entry name" value="Not1"/>
    <property type="match status" value="1"/>
</dbReference>
<dbReference type="GO" id="GO:0017148">
    <property type="term" value="P:negative regulation of translation"/>
    <property type="evidence" value="ECO:0007669"/>
    <property type="project" value="InterPro"/>
</dbReference>
<keyword evidence="5" id="KW-1185">Reference proteome</keyword>
<dbReference type="Gene3D" id="1.25.40.790">
    <property type="match status" value="1"/>
</dbReference>
<accession>A0A433DFM6</accession>
<dbReference type="InterPro" id="IPR055454">
    <property type="entry name" value="CNOT1-like_NOT1_connector"/>
</dbReference>
<organism evidence="4 5">
    <name type="scientific">Jimgerdemannia flammicorona</name>
    <dbReference type="NCBI Taxonomy" id="994334"/>
    <lineage>
        <taxon>Eukaryota</taxon>
        <taxon>Fungi</taxon>
        <taxon>Fungi incertae sedis</taxon>
        <taxon>Mucoromycota</taxon>
        <taxon>Mucoromycotina</taxon>
        <taxon>Endogonomycetes</taxon>
        <taxon>Endogonales</taxon>
        <taxon>Endogonaceae</taxon>
        <taxon>Jimgerdemannia</taxon>
    </lineage>
</organism>
<dbReference type="FunFam" id="1.25.40.800:FF:000001">
    <property type="entry name" value="CCR4-NOT transcription complex subunit 1"/>
    <property type="match status" value="1"/>
</dbReference>
<feature type="domain" description="CCR4-Not complex component Not1 C-terminal" evidence="1">
    <location>
        <begin position="701"/>
        <end position="1084"/>
    </location>
</feature>
<evidence type="ECO:0000313" key="4">
    <source>
        <dbReference type="EMBL" id="RUP49651.1"/>
    </source>
</evidence>
<dbReference type="GO" id="GO:0060090">
    <property type="term" value="F:molecular adaptor activity"/>
    <property type="evidence" value="ECO:0007669"/>
    <property type="project" value="TreeGrafter"/>
</dbReference>
<dbReference type="PANTHER" id="PTHR13162">
    <property type="entry name" value="CCR4-NOT TRANSCRIPTION COMPLEX"/>
    <property type="match status" value="1"/>
</dbReference>
<dbReference type="EMBL" id="RBNI01002088">
    <property type="protein sequence ID" value="RUP49651.1"/>
    <property type="molecule type" value="Genomic_DNA"/>
</dbReference>
<dbReference type="InterPro" id="IPR024557">
    <property type="entry name" value="CNOT1_dom_4"/>
</dbReference>
<dbReference type="GO" id="GO:0000288">
    <property type="term" value="P:nuclear-transcribed mRNA catabolic process, deadenylation-dependent decay"/>
    <property type="evidence" value="ECO:0007669"/>
    <property type="project" value="TreeGrafter"/>
</dbReference>
<dbReference type="AlphaFoldDB" id="A0A433DFM6"/>
<dbReference type="Gene3D" id="1.25.40.800">
    <property type="match status" value="1"/>
</dbReference>
<dbReference type="InterPro" id="IPR040398">
    <property type="entry name" value="Not1"/>
</dbReference>
<name>A0A433DFM6_9FUNG</name>
<evidence type="ECO:0000259" key="3">
    <source>
        <dbReference type="Pfam" id="PF25097"/>
    </source>
</evidence>
<dbReference type="GO" id="GO:0030015">
    <property type="term" value="C:CCR4-NOT core complex"/>
    <property type="evidence" value="ECO:0007669"/>
    <property type="project" value="InterPro"/>
</dbReference>
<dbReference type="InterPro" id="IPR007196">
    <property type="entry name" value="CCR4-Not_Not1_C"/>
</dbReference>
<sequence>MTINLPNLAAYLIFNPNLTLFATQPALRRLVSIAVDKAIREVRSYTKFRFVWCYHWPCRGKVGHHCRPFNSGYDHQGFCDGARREQNAEGGPFDGPEPGRLATNVTNTYKFSRLCPVSASRSLAMVTCKEPLRLSMVTHMRNLFLQNGFTEQTLPEQAIMIVVNENSELACSIIEKAAMEKALPEIDEALASGFNNRKKHRERTNQPFYDMSVFSASRYPSSLPEPLRLKPNGLQMQQLRVYEDFARSRMQNQLTTYGAGEHYEICYSVAPPSSPPYEFLIVEPDRVPRATRPEVYHPSYGYAADVSYEGGAQAQAGAHQILEKFAQFIAELDKQISQTSAGSFNVLPQNHDIRLLVRQIPVLASQSFNRVETAMTLAQKVVQLLYKSESNLARETYVALLERLCETSNNVAKEVTTWLVYADDEVRFFKLGSRKYNVPVTVALIRSGLISLVDQDMQLAKLIENGRPTVIDFTTKLVRTCVLEEPSCATRQEFINSLEALNRLAQRAKAPERFDLSTLPSLLFCSVLMLLDDIRRGAQKSARDATRDDENAGLREQLQYLFTEWVRLYQYPSSNEKAYLSFLNQVSKALAQQGVFKGDDISSMFFRICTETCVDHFLKNKPSPGTAPTASYQPIDAFSKLVVLLVKIQTDPTNTNNNAAKINQLSKILSIIVLVLAQQHEQRRHQFNQKPFLRLFSSLLNDFNSYEHHFQSIYFQILSALGHTFHTLQPLYFPGFTFAWLQLISHRLFMPKLLLADHQKVISCDNFLFLWALVVPLTDPLIYIYDIPQGWPVFQRLLICLFTFLVPFLRNVELRETTRMLYRGTLRVLLVLLHDFPEFLCDYHFSFCDVIPASCIQLRNLILSAFPRNMRLPDPFTPNLKVDLLPEINQSPRVLSDYSGVLLTNNFKQDVDVYLKTRAPVPFLLDLRSKLLLDPNSAEAYNTGSKYNVPVINGLVLYVGIQAIAQSAPITHSAPMDIYQQLLLDLDSEGRYLFLSAIANQLRYPNSHTHYFSCVLLYLFAEGNQEIIKEQVTRVLLERLIVNRPHPWGLLITFIELIKNPRYNFWNHSFTRCATDIERLFESVSR</sequence>
<dbReference type="Pfam" id="PF25097">
    <property type="entry name" value="ARM_Cnot1"/>
    <property type="match status" value="1"/>
</dbReference>
<reference evidence="4 5" key="1">
    <citation type="journal article" date="2018" name="New Phytol.">
        <title>Phylogenomics of Endogonaceae and evolution of mycorrhizas within Mucoromycota.</title>
        <authorList>
            <person name="Chang Y."/>
            <person name="Desiro A."/>
            <person name="Na H."/>
            <person name="Sandor L."/>
            <person name="Lipzen A."/>
            <person name="Clum A."/>
            <person name="Barry K."/>
            <person name="Grigoriev I.V."/>
            <person name="Martin F.M."/>
            <person name="Stajich J.E."/>
            <person name="Smith M.E."/>
            <person name="Bonito G."/>
            <person name="Spatafora J.W."/>
        </authorList>
    </citation>
    <scope>NUCLEOTIDE SEQUENCE [LARGE SCALE GENOMIC DNA]</scope>
    <source>
        <strain evidence="4 5">GMNB39</strain>
    </source>
</reference>
<proteinExistence type="predicted"/>
<feature type="domain" description="CCR4-NOT transcription complex subunit 1-like NOT1 connector" evidence="3">
    <location>
        <begin position="331"/>
        <end position="513"/>
    </location>
</feature>